<dbReference type="Proteomes" id="UP001190700">
    <property type="component" value="Unassembled WGS sequence"/>
</dbReference>
<protein>
    <submittedName>
        <fullName evidence="3">Uncharacterized protein</fullName>
    </submittedName>
</protein>
<dbReference type="EMBL" id="LGRX02008418">
    <property type="protein sequence ID" value="KAK3273546.1"/>
    <property type="molecule type" value="Genomic_DNA"/>
</dbReference>
<feature type="compositionally biased region" description="Polar residues" evidence="1">
    <location>
        <begin position="138"/>
        <end position="157"/>
    </location>
</feature>
<dbReference type="AlphaFoldDB" id="A0AAE0G9V6"/>
<keyword evidence="4" id="KW-1185">Reference proteome</keyword>
<feature type="signal peptide" evidence="2">
    <location>
        <begin position="1"/>
        <end position="24"/>
    </location>
</feature>
<proteinExistence type="predicted"/>
<accession>A0AAE0G9V6</accession>
<comment type="caution">
    <text evidence="3">The sequence shown here is derived from an EMBL/GenBank/DDBJ whole genome shotgun (WGS) entry which is preliminary data.</text>
</comment>
<organism evidence="3 4">
    <name type="scientific">Cymbomonas tetramitiformis</name>
    <dbReference type="NCBI Taxonomy" id="36881"/>
    <lineage>
        <taxon>Eukaryota</taxon>
        <taxon>Viridiplantae</taxon>
        <taxon>Chlorophyta</taxon>
        <taxon>Pyramimonadophyceae</taxon>
        <taxon>Pyramimonadales</taxon>
        <taxon>Pyramimonadaceae</taxon>
        <taxon>Cymbomonas</taxon>
    </lineage>
</organism>
<feature type="region of interest" description="Disordered" evidence="1">
    <location>
        <begin position="124"/>
        <end position="159"/>
    </location>
</feature>
<evidence type="ECO:0000313" key="4">
    <source>
        <dbReference type="Proteomes" id="UP001190700"/>
    </source>
</evidence>
<sequence>MSSFAKNIQDLVVVFALLIVAVQGSYTSRKLFNAESRARKQHSNDIQKVYFDFYGKPLPPPLPATTDPRVWQRAALVGAPMILLEGVATQQYPQASILEGASHVAPLQPTSGILVLDAPPSSTAISDAPAMDPGSDGLPSTNSGTAEPSALTTSTVQEKPRWSSLMHWLMSEKHADKIASTS</sequence>
<gene>
    <name evidence="3" type="ORF">CYMTET_18218</name>
</gene>
<reference evidence="3 4" key="1">
    <citation type="journal article" date="2015" name="Genome Biol. Evol.">
        <title>Comparative Genomics of a Bacterivorous Green Alga Reveals Evolutionary Causalities and Consequences of Phago-Mixotrophic Mode of Nutrition.</title>
        <authorList>
            <person name="Burns J.A."/>
            <person name="Paasch A."/>
            <person name="Narechania A."/>
            <person name="Kim E."/>
        </authorList>
    </citation>
    <scope>NUCLEOTIDE SEQUENCE [LARGE SCALE GENOMIC DNA]</scope>
    <source>
        <strain evidence="3 4">PLY_AMNH</strain>
    </source>
</reference>
<evidence type="ECO:0000256" key="2">
    <source>
        <dbReference type="SAM" id="SignalP"/>
    </source>
</evidence>
<keyword evidence="2" id="KW-0732">Signal</keyword>
<feature type="chain" id="PRO_5042092210" evidence="2">
    <location>
        <begin position="25"/>
        <end position="182"/>
    </location>
</feature>
<evidence type="ECO:0000256" key="1">
    <source>
        <dbReference type="SAM" id="MobiDB-lite"/>
    </source>
</evidence>
<name>A0AAE0G9V6_9CHLO</name>
<evidence type="ECO:0000313" key="3">
    <source>
        <dbReference type="EMBL" id="KAK3273546.1"/>
    </source>
</evidence>